<dbReference type="PROSITE" id="PS50297">
    <property type="entry name" value="ANK_REP_REGION"/>
    <property type="match status" value="2"/>
</dbReference>
<dbReference type="PANTHER" id="PTHR24203:SF45">
    <property type="entry name" value="ANKYRIN REPEAT DOMAIN 6"/>
    <property type="match status" value="1"/>
</dbReference>
<feature type="region of interest" description="Disordered" evidence="4">
    <location>
        <begin position="115"/>
        <end position="170"/>
    </location>
</feature>
<keyword evidence="1" id="KW-0677">Repeat</keyword>
<dbReference type="PANTHER" id="PTHR24203">
    <property type="entry name" value="ANKYRIN REPEAT FAMILY PROTEIN"/>
    <property type="match status" value="1"/>
</dbReference>
<evidence type="ECO:0000256" key="3">
    <source>
        <dbReference type="PROSITE-ProRule" id="PRU00023"/>
    </source>
</evidence>
<feature type="repeat" description="ANK" evidence="3">
    <location>
        <begin position="431"/>
        <end position="455"/>
    </location>
</feature>
<evidence type="ECO:0000313" key="5">
    <source>
        <dbReference type="EMBL" id="JAI58452.1"/>
    </source>
</evidence>
<sequence>MVYGGAYSSSPADTGGGYFLHIMGFGKGVGNGDSMDKMTPKRILTPFTPPLKLLDLSSSWYQDLTGKNSHWGGRQQVSSPRYVTRRSVAHKVFLPDRNGGRKTPAIGSPRLRVAGARQPLHSPQLRKASERESPWAPPLSPLVHLKSGVDSPRLSGRVQKTSRRPKKSVHWKTNIATWIQMNAKPSNVSFSETTTHDDAWEVNDRRSNEGSTDTSDDDGTMRFNTAGKSVCCGASTGKEDDSSDFEYTNFSQINGEGKKFYFGGVHSKDASRSGTLEAMGVSRFPTLKKPPPPPSPPGHNSSFEDNESHHYSELQCSCSSSMHTYEDVSDSGEQSSTECEYRQRCCSESSLSSIHTYCEIEEVNRGSKPEVLASLLRNDRHLDVLKSTLVHLLPKDDIISTTLLACRLGDLEYLQDLDKQGHLDAGAHDLQGASCLHYAARGGHNHVLRFLLENSRQRGPVRCNVGATPLHDAAALGHLDTLKYLIKHASDALTLTDQDGATVLHVAAR</sequence>
<evidence type="ECO:0000256" key="2">
    <source>
        <dbReference type="ARBA" id="ARBA00023043"/>
    </source>
</evidence>
<feature type="compositionally biased region" description="Pro residues" evidence="4">
    <location>
        <begin position="288"/>
        <end position="297"/>
    </location>
</feature>
<dbReference type="PROSITE" id="PS50088">
    <property type="entry name" value="ANK_REPEAT"/>
    <property type="match status" value="2"/>
</dbReference>
<keyword evidence="2 3" id="KW-0040">ANK repeat</keyword>
<organism evidence="5">
    <name type="scientific">Scylla olivacea</name>
    <name type="common">Orange mud crab</name>
    <name type="synonym">Cancer olivacea</name>
    <dbReference type="NCBI Taxonomy" id="85551"/>
    <lineage>
        <taxon>Eukaryota</taxon>
        <taxon>Metazoa</taxon>
        <taxon>Ecdysozoa</taxon>
        <taxon>Arthropoda</taxon>
        <taxon>Crustacea</taxon>
        <taxon>Multicrustacea</taxon>
        <taxon>Malacostraca</taxon>
        <taxon>Eumalacostraca</taxon>
        <taxon>Eucarida</taxon>
        <taxon>Decapoda</taxon>
        <taxon>Pleocyemata</taxon>
        <taxon>Brachyura</taxon>
        <taxon>Eubrachyura</taxon>
        <taxon>Portunoidea</taxon>
        <taxon>Portunidae</taxon>
        <taxon>Portuninae</taxon>
        <taxon>Scylla</taxon>
    </lineage>
</organism>
<reference evidence="5" key="1">
    <citation type="submission" date="2015-09" db="EMBL/GenBank/DDBJ databases">
        <title>Scylla olivacea transcriptome.</title>
        <authorList>
            <person name="Ikhwanuddin M."/>
        </authorList>
    </citation>
    <scope>NUCLEOTIDE SEQUENCE</scope>
</reference>
<proteinExistence type="predicted"/>
<dbReference type="InterPro" id="IPR036770">
    <property type="entry name" value="Ankyrin_rpt-contain_sf"/>
</dbReference>
<dbReference type="SUPFAM" id="SSF48403">
    <property type="entry name" value="Ankyrin repeat"/>
    <property type="match status" value="1"/>
</dbReference>
<dbReference type="AlphaFoldDB" id="A0A0P4VSD9"/>
<feature type="repeat" description="ANK" evidence="3">
    <location>
        <begin position="465"/>
        <end position="497"/>
    </location>
</feature>
<accession>A0A0P4VSD9</accession>
<feature type="compositionally biased region" description="Basic residues" evidence="4">
    <location>
        <begin position="160"/>
        <end position="170"/>
    </location>
</feature>
<dbReference type="InterPro" id="IPR002110">
    <property type="entry name" value="Ankyrin_rpt"/>
</dbReference>
<evidence type="ECO:0000256" key="1">
    <source>
        <dbReference type="ARBA" id="ARBA00022737"/>
    </source>
</evidence>
<dbReference type="Gene3D" id="1.25.40.20">
    <property type="entry name" value="Ankyrin repeat-containing domain"/>
    <property type="match status" value="1"/>
</dbReference>
<dbReference type="Pfam" id="PF12796">
    <property type="entry name" value="Ank_2"/>
    <property type="match status" value="1"/>
</dbReference>
<feature type="compositionally biased region" description="Basic and acidic residues" evidence="4">
    <location>
        <begin position="194"/>
        <end position="208"/>
    </location>
</feature>
<dbReference type="EMBL" id="GDRN01101022">
    <property type="protein sequence ID" value="JAI58452.1"/>
    <property type="molecule type" value="Transcribed_RNA"/>
</dbReference>
<protein>
    <submittedName>
        <fullName evidence="5">Uncharacterized protein</fullName>
    </submittedName>
</protein>
<feature type="region of interest" description="Disordered" evidence="4">
    <location>
        <begin position="283"/>
        <end position="306"/>
    </location>
</feature>
<feature type="region of interest" description="Disordered" evidence="4">
    <location>
        <begin position="188"/>
        <end position="223"/>
    </location>
</feature>
<evidence type="ECO:0000256" key="4">
    <source>
        <dbReference type="SAM" id="MobiDB-lite"/>
    </source>
</evidence>
<dbReference type="SMART" id="SM00248">
    <property type="entry name" value="ANK"/>
    <property type="match status" value="2"/>
</dbReference>
<name>A0A0P4VSD9_SCYOL</name>